<feature type="compositionally biased region" description="Low complexity" evidence="1">
    <location>
        <begin position="170"/>
        <end position="186"/>
    </location>
</feature>
<feature type="region of interest" description="Disordered" evidence="1">
    <location>
        <begin position="383"/>
        <end position="456"/>
    </location>
</feature>
<feature type="compositionally biased region" description="Basic residues" evidence="1">
    <location>
        <begin position="415"/>
        <end position="430"/>
    </location>
</feature>
<feature type="compositionally biased region" description="Polar residues" evidence="1">
    <location>
        <begin position="566"/>
        <end position="580"/>
    </location>
</feature>
<feature type="region of interest" description="Disordered" evidence="1">
    <location>
        <begin position="556"/>
        <end position="599"/>
    </location>
</feature>
<protein>
    <submittedName>
        <fullName evidence="2">Uncharacterized protein</fullName>
    </submittedName>
</protein>
<name>A0A178FP86_TRIVO</name>
<accession>A0A178FP86</accession>
<feature type="compositionally biased region" description="Basic and acidic residues" evidence="1">
    <location>
        <begin position="694"/>
        <end position="705"/>
    </location>
</feature>
<sequence length="1050" mass="114618">MSCSPAPSSHVYHYNLASCSHELLLLLNICFCSLYQLLRARANVFFRVAEAMARTRSQPLSPSGYRMWQTPPRTRKQTAEAAPAAKAAASKGPKSATTRVTKNKAKKGKKPAPKKRVPGSYDDSDDEHEQAPSPAESSTAHGSHGENVNNNNNKPRSNKHEDVATEVDRPAPAIAPNTTTTRATRAQGPSPSTHQIQVLVPAVSPANGRASNHATPSTPTPVPQTATRSAEAVHVPPVAETTTNVEENDNTNTNISGKQAPSQSEPQNISSRPIKPFTRRLPARHQPFSRFAPVASFISPSNLELSPTPIIDLEGGVTRNGERTTPKEIVFHPPPLPTTPAFLPAPQISIERRPLCPCCNQMLVCPASHDTWTHNGFYFSERTKQLTPPPAVTGKRRREADEDKENEDADNQPVRKAKRAPPKKPQRKPIKSREIHRLRQVTPYADRQRRRALESQGKIQRTLFRIPELIAQKKAAEAASNENNNANDDEHSDIDTISIPAIPSATKLAVVSDLHSSPPQLQPSTPARTGWSFSGLLDSVPRSISRFLPFRAEASQIERHEEHSPSQRPGLTVHSQSLSNETEEPGYASRIHENNNDRHDYTTVSTSTHAVGPSISEEWKDTPTALPTPAISAPARSPALTQPDFDEEDLSYDLFPRNHPLSSYSREAALRKAEEEAQHAREEARLAQEVARQAQEEARLAKEQARQAQETVKIYQPTSSKANANRVTKSTTRKEKKRKPIPNPPGCSYGMDLRYFGSTSSSEAESSDNERPDEPSASVRPGVLKDTTDADSQTPARGPLRQRKQVRFGPSPPEVPPKSRLTDLSTSAVVDDTPESPSQTMTAQATPASLPVSTNASPQDVEMTSPSPLRERESNNQPRGQSTYGFTYEELYGDDFFDDIDEDPVPSGAGASSSSDIVQEVGVLPQPIPRGVLLGHSNGQVAAAPPARPALATMPVPSFRPASVGAAAVERQLADMERFRPRLPSSLRTAERYSSSPVPASSPALQGVVGQGPLSHSFQWPPAADTGFTFEAQPSHERLRVGFRQILTQE</sequence>
<dbReference type="Proteomes" id="UP000243519">
    <property type="component" value="Unassembled WGS sequence"/>
</dbReference>
<evidence type="ECO:0000313" key="3">
    <source>
        <dbReference type="Proteomes" id="UP000243519"/>
    </source>
</evidence>
<feature type="region of interest" description="Disordered" evidence="1">
    <location>
        <begin position="668"/>
        <end position="883"/>
    </location>
</feature>
<feature type="compositionally biased region" description="Polar residues" evidence="1">
    <location>
        <begin position="835"/>
        <end position="867"/>
    </location>
</feature>
<feature type="compositionally biased region" description="Basic and acidic residues" evidence="1">
    <location>
        <begin position="668"/>
        <end position="686"/>
    </location>
</feature>
<dbReference type="OrthoDB" id="5394108at2759"/>
<reference evidence="2 3" key="1">
    <citation type="submission" date="2016-05" db="EMBL/GenBank/DDBJ databases">
        <title>Genome sequencing of Trichophyton violaceum CMCC(F)T3l isolated from hair.</title>
        <authorList>
            <person name="Zhan P."/>
            <person name="Tao Y."/>
            <person name="Liu W."/>
        </authorList>
    </citation>
    <scope>NUCLEOTIDE SEQUENCE [LARGE SCALE GENOMIC DNA]</scope>
    <source>
        <strain evidence="3">CMCC(F)T3l</strain>
    </source>
</reference>
<comment type="caution">
    <text evidence="2">The sequence shown here is derived from an EMBL/GenBank/DDBJ whole genome shotgun (WGS) entry which is preliminary data.</text>
</comment>
<feature type="compositionally biased region" description="Low complexity" evidence="1">
    <location>
        <begin position="477"/>
        <end position="486"/>
    </location>
</feature>
<feature type="region of interest" description="Disordered" evidence="1">
    <location>
        <begin position="896"/>
        <end position="915"/>
    </location>
</feature>
<feature type="compositionally biased region" description="Basic and acidic residues" evidence="1">
    <location>
        <begin position="158"/>
        <end position="169"/>
    </location>
</feature>
<feature type="compositionally biased region" description="Low complexity" evidence="1">
    <location>
        <begin position="240"/>
        <end position="254"/>
    </location>
</feature>
<keyword evidence="3" id="KW-1185">Reference proteome</keyword>
<dbReference type="CDD" id="cd22249">
    <property type="entry name" value="UDM1_RNF168_RNF169-like"/>
    <property type="match status" value="1"/>
</dbReference>
<feature type="region of interest" description="Disordered" evidence="1">
    <location>
        <begin position="475"/>
        <end position="494"/>
    </location>
</feature>
<evidence type="ECO:0000313" key="2">
    <source>
        <dbReference type="EMBL" id="OAL73786.1"/>
    </source>
</evidence>
<feature type="compositionally biased region" description="Polar residues" evidence="1">
    <location>
        <begin position="255"/>
        <end position="271"/>
    </location>
</feature>
<proteinExistence type="predicted"/>
<gene>
    <name evidence="2" type="ORF">A7D00_1814</name>
</gene>
<feature type="compositionally biased region" description="Basic and acidic residues" evidence="1">
    <location>
        <begin position="590"/>
        <end position="599"/>
    </location>
</feature>
<dbReference type="AlphaFoldDB" id="A0A178FP86"/>
<feature type="compositionally biased region" description="Low complexity" evidence="1">
    <location>
        <begin position="79"/>
        <end position="100"/>
    </location>
</feature>
<feature type="region of interest" description="Disordered" evidence="1">
    <location>
        <begin position="56"/>
        <end position="193"/>
    </location>
</feature>
<feature type="region of interest" description="Disordered" evidence="1">
    <location>
        <begin position="236"/>
        <end position="273"/>
    </location>
</feature>
<feature type="compositionally biased region" description="Basic residues" evidence="1">
    <location>
        <begin position="101"/>
        <end position="117"/>
    </location>
</feature>
<organism evidence="2 3">
    <name type="scientific">Trichophyton violaceum</name>
    <dbReference type="NCBI Taxonomy" id="34388"/>
    <lineage>
        <taxon>Eukaryota</taxon>
        <taxon>Fungi</taxon>
        <taxon>Dikarya</taxon>
        <taxon>Ascomycota</taxon>
        <taxon>Pezizomycotina</taxon>
        <taxon>Eurotiomycetes</taxon>
        <taxon>Eurotiomycetidae</taxon>
        <taxon>Onygenales</taxon>
        <taxon>Arthrodermataceae</taxon>
        <taxon>Trichophyton</taxon>
    </lineage>
</organism>
<dbReference type="EMBL" id="LHPN01000002">
    <property type="protein sequence ID" value="OAL73786.1"/>
    <property type="molecule type" value="Genomic_DNA"/>
</dbReference>
<feature type="compositionally biased region" description="Polar residues" evidence="1">
    <location>
        <begin position="716"/>
        <end position="725"/>
    </location>
</feature>
<feature type="compositionally biased region" description="Basic and acidic residues" evidence="1">
    <location>
        <begin position="556"/>
        <end position="565"/>
    </location>
</feature>
<evidence type="ECO:0000256" key="1">
    <source>
        <dbReference type="SAM" id="MobiDB-lite"/>
    </source>
</evidence>